<dbReference type="InterPro" id="IPR011032">
    <property type="entry name" value="GroES-like_sf"/>
</dbReference>
<dbReference type="RefSeq" id="WP_306874399.1">
    <property type="nucleotide sequence ID" value="NZ_JAUSRB010000002.1"/>
</dbReference>
<comment type="caution">
    <text evidence="1">The sequence shown here is derived from an EMBL/GenBank/DDBJ whole genome shotgun (WGS) entry which is preliminary data.</text>
</comment>
<proteinExistence type="predicted"/>
<dbReference type="EMBL" id="JAUSRB010000002">
    <property type="protein sequence ID" value="MDP9869910.1"/>
    <property type="molecule type" value="Genomic_DNA"/>
</dbReference>
<reference evidence="1 2" key="1">
    <citation type="submission" date="2023-07" db="EMBL/GenBank/DDBJ databases">
        <title>Sequencing the genomes of 1000 actinobacteria strains.</title>
        <authorList>
            <person name="Klenk H.-P."/>
        </authorList>
    </citation>
    <scope>NUCLEOTIDE SEQUENCE [LARGE SCALE GENOMIC DNA]</scope>
    <source>
        <strain evidence="1 2">DSM 44109</strain>
    </source>
</reference>
<accession>A0ABT9RKY8</accession>
<evidence type="ECO:0000313" key="2">
    <source>
        <dbReference type="Proteomes" id="UP001230426"/>
    </source>
</evidence>
<gene>
    <name evidence="1" type="ORF">J2S55_009176</name>
</gene>
<dbReference type="SUPFAM" id="SSF50129">
    <property type="entry name" value="GroES-like"/>
    <property type="match status" value="1"/>
</dbReference>
<keyword evidence="2" id="KW-1185">Reference proteome</keyword>
<dbReference type="Proteomes" id="UP001230426">
    <property type="component" value="Unassembled WGS sequence"/>
</dbReference>
<sequence>MRALILSPDLSSGVVPDPVPPPSRVLIQVSAVPLNYGEIAYRPARPPIPPVTHRTGSCSVDH</sequence>
<protein>
    <submittedName>
        <fullName evidence="1">NADPH:quinone reductase-like Zn-dependent oxidoreductase</fullName>
    </submittedName>
</protein>
<evidence type="ECO:0000313" key="1">
    <source>
        <dbReference type="EMBL" id="MDP9869910.1"/>
    </source>
</evidence>
<name>A0ABT9RKY8_9ACTN</name>
<organism evidence="1 2">
    <name type="scientific">Streptosporangium brasiliense</name>
    <dbReference type="NCBI Taxonomy" id="47480"/>
    <lineage>
        <taxon>Bacteria</taxon>
        <taxon>Bacillati</taxon>
        <taxon>Actinomycetota</taxon>
        <taxon>Actinomycetes</taxon>
        <taxon>Streptosporangiales</taxon>
        <taxon>Streptosporangiaceae</taxon>
        <taxon>Streptosporangium</taxon>
    </lineage>
</organism>